<sequence>MSKQPTFLELLGSSWTTFLVSRSTAAFPYAPGFTLTEDSARDICTVWMAVLDDELLQSVESSLPVVSPARTGKTVCRPCPTRSREPLEAAVSGEPCQAAPIGMAEECRLDHATATAGSSTAACATVGAIPPQRIAAPELDA</sequence>
<reference evidence="1" key="1">
    <citation type="journal article" date="2020" name="Cell">
        <title>Large-Scale Comparative Analyses of Tick Genomes Elucidate Their Genetic Diversity and Vector Capacities.</title>
        <authorList>
            <consortium name="Tick Genome and Microbiome Consortium (TIGMIC)"/>
            <person name="Jia N."/>
            <person name="Wang J."/>
            <person name="Shi W."/>
            <person name="Du L."/>
            <person name="Sun Y."/>
            <person name="Zhan W."/>
            <person name="Jiang J.F."/>
            <person name="Wang Q."/>
            <person name="Zhang B."/>
            <person name="Ji P."/>
            <person name="Bell-Sakyi L."/>
            <person name="Cui X.M."/>
            <person name="Yuan T.T."/>
            <person name="Jiang B.G."/>
            <person name="Yang W.F."/>
            <person name="Lam T.T."/>
            <person name="Chang Q.C."/>
            <person name="Ding S.J."/>
            <person name="Wang X.J."/>
            <person name="Zhu J.G."/>
            <person name="Ruan X.D."/>
            <person name="Zhao L."/>
            <person name="Wei J.T."/>
            <person name="Ye R.Z."/>
            <person name="Que T.C."/>
            <person name="Du C.H."/>
            <person name="Zhou Y.H."/>
            <person name="Cheng J.X."/>
            <person name="Dai P.F."/>
            <person name="Guo W.B."/>
            <person name="Han X.H."/>
            <person name="Huang E.J."/>
            <person name="Li L.F."/>
            <person name="Wei W."/>
            <person name="Gao Y.C."/>
            <person name="Liu J.Z."/>
            <person name="Shao H.Z."/>
            <person name="Wang X."/>
            <person name="Wang C.C."/>
            <person name="Yang T.C."/>
            <person name="Huo Q.B."/>
            <person name="Li W."/>
            <person name="Chen H.Y."/>
            <person name="Chen S.E."/>
            <person name="Zhou L.G."/>
            <person name="Ni X.B."/>
            <person name="Tian J.H."/>
            <person name="Sheng Y."/>
            <person name="Liu T."/>
            <person name="Pan Y.S."/>
            <person name="Xia L.Y."/>
            <person name="Li J."/>
            <person name="Zhao F."/>
            <person name="Cao W.C."/>
        </authorList>
    </citation>
    <scope>NUCLEOTIDE SEQUENCE</scope>
    <source>
        <strain evidence="1">Rsan-2018</strain>
    </source>
</reference>
<dbReference type="AlphaFoldDB" id="A0A9D4Q447"/>
<dbReference type="EMBL" id="JABSTV010001249">
    <property type="protein sequence ID" value="KAH7963700.1"/>
    <property type="molecule type" value="Genomic_DNA"/>
</dbReference>
<proteinExistence type="predicted"/>
<organism evidence="1 2">
    <name type="scientific">Rhipicephalus sanguineus</name>
    <name type="common">Brown dog tick</name>
    <name type="synonym">Ixodes sanguineus</name>
    <dbReference type="NCBI Taxonomy" id="34632"/>
    <lineage>
        <taxon>Eukaryota</taxon>
        <taxon>Metazoa</taxon>
        <taxon>Ecdysozoa</taxon>
        <taxon>Arthropoda</taxon>
        <taxon>Chelicerata</taxon>
        <taxon>Arachnida</taxon>
        <taxon>Acari</taxon>
        <taxon>Parasitiformes</taxon>
        <taxon>Ixodida</taxon>
        <taxon>Ixodoidea</taxon>
        <taxon>Ixodidae</taxon>
        <taxon>Rhipicephalinae</taxon>
        <taxon>Rhipicephalus</taxon>
        <taxon>Rhipicephalus</taxon>
    </lineage>
</organism>
<evidence type="ECO:0000313" key="1">
    <source>
        <dbReference type="EMBL" id="KAH7963700.1"/>
    </source>
</evidence>
<protein>
    <submittedName>
        <fullName evidence="1">Uncharacterized protein</fullName>
    </submittedName>
</protein>
<gene>
    <name evidence="1" type="ORF">HPB52_022428</name>
</gene>
<reference evidence="1" key="2">
    <citation type="submission" date="2021-09" db="EMBL/GenBank/DDBJ databases">
        <authorList>
            <person name="Jia N."/>
            <person name="Wang J."/>
            <person name="Shi W."/>
            <person name="Du L."/>
            <person name="Sun Y."/>
            <person name="Zhan W."/>
            <person name="Jiang J."/>
            <person name="Wang Q."/>
            <person name="Zhang B."/>
            <person name="Ji P."/>
            <person name="Sakyi L.B."/>
            <person name="Cui X."/>
            <person name="Yuan T."/>
            <person name="Jiang B."/>
            <person name="Yang W."/>
            <person name="Lam T.T.-Y."/>
            <person name="Chang Q."/>
            <person name="Ding S."/>
            <person name="Wang X."/>
            <person name="Zhu J."/>
            <person name="Ruan X."/>
            <person name="Zhao L."/>
            <person name="Wei J."/>
            <person name="Que T."/>
            <person name="Du C."/>
            <person name="Cheng J."/>
            <person name="Dai P."/>
            <person name="Han X."/>
            <person name="Huang E."/>
            <person name="Gao Y."/>
            <person name="Liu J."/>
            <person name="Shao H."/>
            <person name="Ye R."/>
            <person name="Li L."/>
            <person name="Wei W."/>
            <person name="Wang X."/>
            <person name="Wang C."/>
            <person name="Huo Q."/>
            <person name="Li W."/>
            <person name="Guo W."/>
            <person name="Chen H."/>
            <person name="Chen S."/>
            <person name="Zhou L."/>
            <person name="Zhou L."/>
            <person name="Ni X."/>
            <person name="Tian J."/>
            <person name="Zhou Y."/>
            <person name="Sheng Y."/>
            <person name="Liu T."/>
            <person name="Pan Y."/>
            <person name="Xia L."/>
            <person name="Li J."/>
            <person name="Zhao F."/>
            <person name="Cao W."/>
        </authorList>
    </citation>
    <scope>NUCLEOTIDE SEQUENCE</scope>
    <source>
        <strain evidence="1">Rsan-2018</strain>
        <tissue evidence="1">Larvae</tissue>
    </source>
</reference>
<comment type="caution">
    <text evidence="1">The sequence shown here is derived from an EMBL/GenBank/DDBJ whole genome shotgun (WGS) entry which is preliminary data.</text>
</comment>
<keyword evidence="2" id="KW-1185">Reference proteome</keyword>
<dbReference type="Proteomes" id="UP000821837">
    <property type="component" value="Chromosome 3"/>
</dbReference>
<name>A0A9D4Q447_RHISA</name>
<accession>A0A9D4Q447</accession>
<evidence type="ECO:0000313" key="2">
    <source>
        <dbReference type="Proteomes" id="UP000821837"/>
    </source>
</evidence>